<dbReference type="CDD" id="cd00051">
    <property type="entry name" value="EFh"/>
    <property type="match status" value="1"/>
</dbReference>
<evidence type="ECO:0000256" key="5">
    <source>
        <dbReference type="ARBA" id="ARBA00022801"/>
    </source>
</evidence>
<evidence type="ECO:0000256" key="7">
    <source>
        <dbReference type="ARBA" id="ARBA00023211"/>
    </source>
</evidence>
<dbReference type="GO" id="GO:0004722">
    <property type="term" value="F:protein serine/threonine phosphatase activity"/>
    <property type="evidence" value="ECO:0007669"/>
    <property type="project" value="UniProtKB-EC"/>
</dbReference>
<comment type="cofactor">
    <cofactor evidence="1">
        <name>Mn(2+)</name>
        <dbReference type="ChEBI" id="CHEBI:29035"/>
    </cofactor>
</comment>
<feature type="domain" description="EF-hand" evidence="13">
    <location>
        <begin position="685"/>
        <end position="720"/>
    </location>
</feature>
<dbReference type="PANTHER" id="PTHR45668">
    <property type="entry name" value="SERINE/THREONINE-PROTEIN PHOSPHATASE 5-RELATED"/>
    <property type="match status" value="1"/>
</dbReference>
<evidence type="ECO:0000256" key="10">
    <source>
        <dbReference type="PIRNR" id="PIRNR000912"/>
    </source>
</evidence>
<feature type="domain" description="EF-hand" evidence="13">
    <location>
        <begin position="645"/>
        <end position="680"/>
    </location>
</feature>
<dbReference type="CDD" id="cd23767">
    <property type="entry name" value="IQCD"/>
    <property type="match status" value="1"/>
</dbReference>
<evidence type="ECO:0000256" key="4">
    <source>
        <dbReference type="ARBA" id="ARBA00022737"/>
    </source>
</evidence>
<dbReference type="Gene3D" id="1.10.238.10">
    <property type="entry name" value="EF-hand"/>
    <property type="match status" value="1"/>
</dbReference>
<comment type="caution">
    <text evidence="14">The sequence shown here is derived from an EMBL/GenBank/DDBJ whole genome shotgun (WGS) entry which is preliminary data.</text>
</comment>
<gene>
    <name evidence="14" type="primary">PPEF2_0</name>
    <name evidence="14" type="ORF">EYF80_029583</name>
</gene>
<dbReference type="OrthoDB" id="442428at2759"/>
<evidence type="ECO:0000256" key="8">
    <source>
        <dbReference type="ARBA" id="ARBA00047761"/>
    </source>
</evidence>
<dbReference type="PROSITE" id="PS50222">
    <property type="entry name" value="EF_HAND_2"/>
    <property type="match status" value="3"/>
</dbReference>
<dbReference type="GO" id="GO:0005509">
    <property type="term" value="F:calcium ion binding"/>
    <property type="evidence" value="ECO:0007669"/>
    <property type="project" value="UniProtKB-UniRule"/>
</dbReference>
<dbReference type="InterPro" id="IPR051134">
    <property type="entry name" value="PPP_phosphatase"/>
</dbReference>
<dbReference type="PIRSF" id="PIRSF000912">
    <property type="entry name" value="PPEF"/>
    <property type="match status" value="1"/>
</dbReference>
<dbReference type="SUPFAM" id="SSF56300">
    <property type="entry name" value="Metallo-dependent phosphatases"/>
    <property type="match status" value="1"/>
</dbReference>
<dbReference type="Proteomes" id="UP000314294">
    <property type="component" value="Unassembled WGS sequence"/>
</dbReference>
<evidence type="ECO:0000256" key="9">
    <source>
        <dbReference type="ARBA" id="ARBA00048336"/>
    </source>
</evidence>
<comment type="similarity">
    <text evidence="2 10 11">Belongs to the PPP phosphatase family.</text>
</comment>
<name>A0A4Z2H3V9_9TELE</name>
<dbReference type="SMART" id="SM00054">
    <property type="entry name" value="EFh"/>
    <property type="match status" value="3"/>
</dbReference>
<sequence>MHCKFPRVPDDGGDRVALLQRLVDQILSSLPTIRSAILIQRWYRQYVARTEMRRRYTWHIFQSIEYSGEQAQIKLYNFLGYLMDNFTPASNERNLISHIFRENVVCRDAEWERYFCYKNIEQQLHSRYVLQLLLETWKRLRMLPNINRISTCHSKEITICGDLHGQLDDLLLIFYKNDMPSLEKPYVFNGDFVDRGKDSIEILLILFSFLLVYPSEVHLNRGNHEDHIINLRYGFTKEVLTKYKMHGKRILKLLQKIFSWLPLATVIDQKVLVLHGGISDTTDLGVLARVDRHNYVSALRPPKKRHQNSASLSVDSDMDEDVWSPNKMFLRRKSLVFLKTVPRDSFQNRSLQDFSDRIQAKTEAEAAELCNRRPSVYNPGDDAPEKEAPVSASSESIGVIDEWKQILDLLWSDPMSQDGCVPNEVRGGGCYWGPDVTEDFLSRHNLQLLIRSHECKQEGYEFCHNRKVSSDTGGPADAPTSSLKHSVFISSHLQVLTLFSASNYYDVGSNRGAYVKLGPDLVPYLFQYQASSMIRELTVRQSVGRTERSALKVLREQMFAHKSDLICAFKTFDSDNTGLVCLNDWASAVESVMHLGLPWRMLRYQLVPCKTNGSMINYHEWFDELAIKGPNADHIDQSLLETLCRHRSTFETIFRIVDADNSGFITIDDFRQTWKLLSVYLKMEITEDTISDLVVTIDRNQDGSIDIDEFMEAFRLTDKKSRLERGRSMFMGTATDLTKLEGDPNV</sequence>
<keyword evidence="15" id="KW-1185">Reference proteome</keyword>
<dbReference type="InterPro" id="IPR011992">
    <property type="entry name" value="EF-hand-dom_pair"/>
</dbReference>
<dbReference type="EC" id="3.1.3.16" evidence="10"/>
<dbReference type="PROSITE" id="PS50096">
    <property type="entry name" value="IQ"/>
    <property type="match status" value="1"/>
</dbReference>
<proteinExistence type="inferred from homology"/>
<dbReference type="GO" id="GO:0051879">
    <property type="term" value="F:Hsp90 protein binding"/>
    <property type="evidence" value="ECO:0007669"/>
    <property type="project" value="TreeGrafter"/>
</dbReference>
<dbReference type="SMART" id="SM00156">
    <property type="entry name" value="PP2Ac"/>
    <property type="match status" value="1"/>
</dbReference>
<evidence type="ECO:0000256" key="6">
    <source>
        <dbReference type="ARBA" id="ARBA00022837"/>
    </source>
</evidence>
<dbReference type="AlphaFoldDB" id="A0A4Z2H3V9"/>
<dbReference type="EMBL" id="SRLO01000339">
    <property type="protein sequence ID" value="TNN60150.1"/>
    <property type="molecule type" value="Genomic_DNA"/>
</dbReference>
<dbReference type="InterPro" id="IPR029052">
    <property type="entry name" value="Metallo-depent_PP-like"/>
</dbReference>
<evidence type="ECO:0000256" key="3">
    <source>
        <dbReference type="ARBA" id="ARBA00022723"/>
    </source>
</evidence>
<comment type="catalytic activity">
    <reaction evidence="8">
        <text>O-phospho-L-seryl-[protein] + H2O = L-seryl-[protein] + phosphate</text>
        <dbReference type="Rhea" id="RHEA:20629"/>
        <dbReference type="Rhea" id="RHEA-COMP:9863"/>
        <dbReference type="Rhea" id="RHEA-COMP:11604"/>
        <dbReference type="ChEBI" id="CHEBI:15377"/>
        <dbReference type="ChEBI" id="CHEBI:29999"/>
        <dbReference type="ChEBI" id="CHEBI:43474"/>
        <dbReference type="ChEBI" id="CHEBI:83421"/>
        <dbReference type="EC" id="3.1.3.16"/>
    </reaction>
</comment>
<dbReference type="GO" id="GO:0030145">
    <property type="term" value="F:manganese ion binding"/>
    <property type="evidence" value="ECO:0007669"/>
    <property type="project" value="UniProtKB-UniRule"/>
</dbReference>
<dbReference type="PROSITE" id="PS00125">
    <property type="entry name" value="SER_THR_PHOSPHATASE"/>
    <property type="match status" value="1"/>
</dbReference>
<dbReference type="Pfam" id="PF00149">
    <property type="entry name" value="Metallophos"/>
    <property type="match status" value="1"/>
</dbReference>
<dbReference type="InterPro" id="IPR004843">
    <property type="entry name" value="Calcineurin-like_PHP"/>
</dbReference>
<dbReference type="Gene3D" id="3.60.21.10">
    <property type="match status" value="1"/>
</dbReference>
<evidence type="ECO:0000256" key="12">
    <source>
        <dbReference type="SAM" id="MobiDB-lite"/>
    </source>
</evidence>
<keyword evidence="7 10" id="KW-0464">Manganese</keyword>
<evidence type="ECO:0000259" key="13">
    <source>
        <dbReference type="PROSITE" id="PS50222"/>
    </source>
</evidence>
<evidence type="ECO:0000256" key="2">
    <source>
        <dbReference type="ARBA" id="ARBA00008294"/>
    </source>
</evidence>
<feature type="domain" description="EF-hand" evidence="13">
    <location>
        <begin position="560"/>
        <end position="595"/>
    </location>
</feature>
<keyword evidence="3 10" id="KW-0479">Metal-binding</keyword>
<organism evidence="14 15">
    <name type="scientific">Liparis tanakae</name>
    <name type="common">Tanaka's snailfish</name>
    <dbReference type="NCBI Taxonomy" id="230148"/>
    <lineage>
        <taxon>Eukaryota</taxon>
        <taxon>Metazoa</taxon>
        <taxon>Chordata</taxon>
        <taxon>Craniata</taxon>
        <taxon>Vertebrata</taxon>
        <taxon>Euteleostomi</taxon>
        <taxon>Actinopterygii</taxon>
        <taxon>Neopterygii</taxon>
        <taxon>Teleostei</taxon>
        <taxon>Neoteleostei</taxon>
        <taxon>Acanthomorphata</taxon>
        <taxon>Eupercaria</taxon>
        <taxon>Perciformes</taxon>
        <taxon>Cottioidei</taxon>
        <taxon>Cottales</taxon>
        <taxon>Liparidae</taxon>
        <taxon>Liparis</taxon>
    </lineage>
</organism>
<accession>A0A4Z2H3V9</accession>
<dbReference type="InterPro" id="IPR002048">
    <property type="entry name" value="EF_hand_dom"/>
</dbReference>
<keyword evidence="6" id="KW-0106">Calcium</keyword>
<dbReference type="Pfam" id="PF13499">
    <property type="entry name" value="EF-hand_7"/>
    <property type="match status" value="1"/>
</dbReference>
<feature type="region of interest" description="Disordered" evidence="12">
    <location>
        <begin position="371"/>
        <end position="394"/>
    </location>
</feature>
<evidence type="ECO:0000313" key="15">
    <source>
        <dbReference type="Proteomes" id="UP000314294"/>
    </source>
</evidence>
<protein>
    <recommendedName>
        <fullName evidence="10">Serine/threonine-protein phosphatase with EF-hands</fullName>
        <ecNumber evidence="10">3.1.3.16</ecNumber>
    </recommendedName>
</protein>
<evidence type="ECO:0000256" key="11">
    <source>
        <dbReference type="RuleBase" id="RU004273"/>
    </source>
</evidence>
<comment type="catalytic activity">
    <reaction evidence="9 10 11">
        <text>O-phospho-L-threonyl-[protein] + H2O = L-threonyl-[protein] + phosphate</text>
        <dbReference type="Rhea" id="RHEA:47004"/>
        <dbReference type="Rhea" id="RHEA-COMP:11060"/>
        <dbReference type="Rhea" id="RHEA-COMP:11605"/>
        <dbReference type="ChEBI" id="CHEBI:15377"/>
        <dbReference type="ChEBI" id="CHEBI:30013"/>
        <dbReference type="ChEBI" id="CHEBI:43474"/>
        <dbReference type="ChEBI" id="CHEBI:61977"/>
        <dbReference type="EC" id="3.1.3.16"/>
    </reaction>
</comment>
<evidence type="ECO:0000313" key="14">
    <source>
        <dbReference type="EMBL" id="TNN60150.1"/>
    </source>
</evidence>
<dbReference type="GO" id="GO:0005506">
    <property type="term" value="F:iron ion binding"/>
    <property type="evidence" value="ECO:0007669"/>
    <property type="project" value="UniProtKB-UniRule"/>
</dbReference>
<reference evidence="14 15" key="1">
    <citation type="submission" date="2019-03" db="EMBL/GenBank/DDBJ databases">
        <title>First draft genome of Liparis tanakae, snailfish: a comprehensive survey of snailfish specific genes.</title>
        <authorList>
            <person name="Kim W."/>
            <person name="Song I."/>
            <person name="Jeong J.-H."/>
            <person name="Kim D."/>
            <person name="Kim S."/>
            <person name="Ryu S."/>
            <person name="Song J.Y."/>
            <person name="Lee S.K."/>
        </authorList>
    </citation>
    <scope>NUCLEOTIDE SEQUENCE [LARGE SCALE GENOMIC DNA]</scope>
    <source>
        <tissue evidence="14">Muscle</tissue>
    </source>
</reference>
<dbReference type="PANTHER" id="PTHR45668:SF15">
    <property type="entry name" value="SERINE_THREONINE-PROTEIN PHOSPHATASE"/>
    <property type="match status" value="1"/>
</dbReference>
<dbReference type="SUPFAM" id="SSF47473">
    <property type="entry name" value="EF-hand"/>
    <property type="match status" value="1"/>
</dbReference>
<dbReference type="InterPro" id="IPR012008">
    <property type="entry name" value="Ser/Thr-Pase_EF-hand_contain"/>
</dbReference>
<dbReference type="GO" id="GO:0043409">
    <property type="term" value="P:negative regulation of MAPK cascade"/>
    <property type="evidence" value="ECO:0007669"/>
    <property type="project" value="TreeGrafter"/>
</dbReference>
<keyword evidence="5 10" id="KW-0378">Hydrolase</keyword>
<evidence type="ECO:0000256" key="1">
    <source>
        <dbReference type="ARBA" id="ARBA00001936"/>
    </source>
</evidence>
<dbReference type="PRINTS" id="PR00114">
    <property type="entry name" value="STPHPHTASE"/>
</dbReference>
<dbReference type="InterPro" id="IPR018247">
    <property type="entry name" value="EF_Hand_1_Ca_BS"/>
</dbReference>
<dbReference type="InterPro" id="IPR006186">
    <property type="entry name" value="Ser/Thr-sp_prot-phosphatase"/>
</dbReference>
<keyword evidence="4" id="KW-0677">Repeat</keyword>
<dbReference type="PROSITE" id="PS00018">
    <property type="entry name" value="EF_HAND_1"/>
    <property type="match status" value="3"/>
</dbReference>
<dbReference type="GO" id="GO:0050906">
    <property type="term" value="P:detection of stimulus involved in sensory perception"/>
    <property type="evidence" value="ECO:0007669"/>
    <property type="project" value="UniProtKB-UniRule"/>
</dbReference>